<proteinExistence type="predicted"/>
<dbReference type="Proteomes" id="UP000694383">
    <property type="component" value="Unplaced"/>
</dbReference>
<dbReference type="Ensembl" id="ENSOSIT00000001552.1">
    <property type="protein sequence ID" value="ENSOSIP00000001446.1"/>
    <property type="gene ID" value="ENSOSIG00000000832.1"/>
</dbReference>
<keyword evidence="3" id="KW-1185">Reference proteome</keyword>
<protein>
    <submittedName>
        <fullName evidence="2">Uncharacterized protein</fullName>
    </submittedName>
</protein>
<keyword evidence="1" id="KW-0472">Membrane</keyword>
<evidence type="ECO:0000256" key="1">
    <source>
        <dbReference type="SAM" id="Phobius"/>
    </source>
</evidence>
<evidence type="ECO:0000313" key="3">
    <source>
        <dbReference type="Proteomes" id="UP000694383"/>
    </source>
</evidence>
<dbReference type="AlphaFoldDB" id="A0A8C8DD29"/>
<evidence type="ECO:0000313" key="2">
    <source>
        <dbReference type="Ensembl" id="ENSOSIP00000001446.1"/>
    </source>
</evidence>
<name>A0A8C8DD29_9TELE</name>
<organism evidence="2 3">
    <name type="scientific">Oryzias sinensis</name>
    <name type="common">Chinese medaka</name>
    <dbReference type="NCBI Taxonomy" id="183150"/>
    <lineage>
        <taxon>Eukaryota</taxon>
        <taxon>Metazoa</taxon>
        <taxon>Chordata</taxon>
        <taxon>Craniata</taxon>
        <taxon>Vertebrata</taxon>
        <taxon>Euteleostomi</taxon>
        <taxon>Actinopterygii</taxon>
        <taxon>Neopterygii</taxon>
        <taxon>Teleostei</taxon>
        <taxon>Neoteleostei</taxon>
        <taxon>Acanthomorphata</taxon>
        <taxon>Ovalentaria</taxon>
        <taxon>Atherinomorphae</taxon>
        <taxon>Beloniformes</taxon>
        <taxon>Adrianichthyidae</taxon>
        <taxon>Oryziinae</taxon>
        <taxon>Oryzias</taxon>
    </lineage>
</organism>
<reference evidence="2" key="2">
    <citation type="submission" date="2025-09" db="UniProtKB">
        <authorList>
            <consortium name="Ensembl"/>
        </authorList>
    </citation>
    <scope>IDENTIFICATION</scope>
</reference>
<sequence length="115" mass="13320">AHERLHSYLTNYRDKLNQKKTNLECEAEKNCQIYHQISFFLKENCISLLHINSTCQRSQVALPVDNDRQQLVCFDGLWGYFCLQLLFSSLTCLVLTKFLKRGPSRSTSHGLQGSH</sequence>
<feature type="transmembrane region" description="Helical" evidence="1">
    <location>
        <begin position="77"/>
        <end position="99"/>
    </location>
</feature>
<reference evidence="2" key="1">
    <citation type="submission" date="2025-08" db="UniProtKB">
        <authorList>
            <consortium name="Ensembl"/>
        </authorList>
    </citation>
    <scope>IDENTIFICATION</scope>
</reference>
<keyword evidence="1" id="KW-0812">Transmembrane</keyword>
<accession>A0A8C8DD29</accession>
<keyword evidence="1" id="KW-1133">Transmembrane helix</keyword>